<dbReference type="Proteomes" id="UP000261016">
    <property type="component" value="Unassembled WGS sequence"/>
</dbReference>
<comment type="caution">
    <text evidence="1">The sequence shown here is derived from an EMBL/GenBank/DDBJ whole genome shotgun (WGS) entry which is preliminary data.</text>
</comment>
<accession>A0A8B2ZF73</accession>
<name>A0A8B2ZF73_STAWA</name>
<sequence length="260" mass="30436">MIFEKGNKTYQIVKALKEDGDLYDKYINREISMKEISEMYDVSYQHVVNIVKENNIGNLKEDKAKAKEREIVYIQQDINNALPIDYIKPRYSMFNHINNTMSLFNSLNGRITNGELNVEIPMMTMHKLMNVVILEVNIMKVLKENNKKPKSERKRISDIAKRFNISYTKCATISSYIKKAPSNLLPNKDDNLIKMVMRNLDIVSYISDENSNHEESINKIAANYNISEEMVKRIISCEPYAIGADIDEYIRYYTEEYQKQ</sequence>
<organism evidence="1 2">
    <name type="scientific">Staphylococcus warneri</name>
    <dbReference type="NCBI Taxonomy" id="1292"/>
    <lineage>
        <taxon>Bacteria</taxon>
        <taxon>Bacillati</taxon>
        <taxon>Bacillota</taxon>
        <taxon>Bacilli</taxon>
        <taxon>Bacillales</taxon>
        <taxon>Staphylococcaceae</taxon>
        <taxon>Staphylococcus</taxon>
    </lineage>
</organism>
<reference evidence="1 2" key="1">
    <citation type="submission" date="2018-08" db="EMBL/GenBank/DDBJ databases">
        <title>A genome reference for cultivated species of the human gut microbiota.</title>
        <authorList>
            <person name="Zou Y."/>
            <person name="Xue W."/>
            <person name="Luo G."/>
        </authorList>
    </citation>
    <scope>NUCLEOTIDE SEQUENCE [LARGE SCALE GENOMIC DNA]</scope>
    <source>
        <strain evidence="1 2">OM08-17AT</strain>
    </source>
</reference>
<dbReference type="AlphaFoldDB" id="A0A8B2ZF73"/>
<dbReference type="RefSeq" id="WP_117726006.1">
    <property type="nucleotide sequence ID" value="NZ_CABMFV010000009.1"/>
</dbReference>
<dbReference type="EMBL" id="QSTD01000009">
    <property type="protein sequence ID" value="RGM28352.1"/>
    <property type="molecule type" value="Genomic_DNA"/>
</dbReference>
<protein>
    <submittedName>
        <fullName evidence="1">Uncharacterized protein</fullName>
    </submittedName>
</protein>
<proteinExistence type="predicted"/>
<evidence type="ECO:0000313" key="2">
    <source>
        <dbReference type="Proteomes" id="UP000261016"/>
    </source>
</evidence>
<evidence type="ECO:0000313" key="1">
    <source>
        <dbReference type="EMBL" id="RGM28352.1"/>
    </source>
</evidence>
<gene>
    <name evidence="1" type="ORF">DXC19_11755</name>
</gene>